<feature type="domain" description="Transposase InsH N-terminal" evidence="2">
    <location>
        <begin position="17"/>
        <end position="56"/>
    </location>
</feature>
<dbReference type="Pfam" id="PF05598">
    <property type="entry name" value="DUF772"/>
    <property type="match status" value="1"/>
</dbReference>
<comment type="caution">
    <text evidence="3">The sequence shown here is derived from an EMBL/GenBank/DDBJ whole genome shotgun (WGS) entry which is preliminary data.</text>
</comment>
<dbReference type="AlphaFoldDB" id="A0A7W6DQ90"/>
<gene>
    <name evidence="3" type="ORF">GGQ68_003566</name>
</gene>
<evidence type="ECO:0000256" key="1">
    <source>
        <dbReference type="SAM" id="MobiDB-lite"/>
    </source>
</evidence>
<sequence>MMEPRQEAQLARFYELSLEVHVPQNHLLRPIDRFVDLSGIRLYLADFYSHAGWPSVVSHGGLGPSADRSRRRTPSRS</sequence>
<feature type="region of interest" description="Disordered" evidence="1">
    <location>
        <begin position="52"/>
        <end position="77"/>
    </location>
</feature>
<dbReference type="Proteomes" id="UP000541426">
    <property type="component" value="Unassembled WGS sequence"/>
</dbReference>
<organism evidence="3 4">
    <name type="scientific">Sagittula marina</name>
    <dbReference type="NCBI Taxonomy" id="943940"/>
    <lineage>
        <taxon>Bacteria</taxon>
        <taxon>Pseudomonadati</taxon>
        <taxon>Pseudomonadota</taxon>
        <taxon>Alphaproteobacteria</taxon>
        <taxon>Rhodobacterales</taxon>
        <taxon>Roseobacteraceae</taxon>
        <taxon>Sagittula</taxon>
    </lineage>
</organism>
<keyword evidence="4" id="KW-1185">Reference proteome</keyword>
<evidence type="ECO:0000313" key="3">
    <source>
        <dbReference type="EMBL" id="MBB3987220.1"/>
    </source>
</evidence>
<evidence type="ECO:0000313" key="4">
    <source>
        <dbReference type="Proteomes" id="UP000541426"/>
    </source>
</evidence>
<reference evidence="3 4" key="1">
    <citation type="submission" date="2020-08" db="EMBL/GenBank/DDBJ databases">
        <title>Genomic Encyclopedia of Type Strains, Phase IV (KMG-IV): sequencing the most valuable type-strain genomes for metagenomic binning, comparative biology and taxonomic classification.</title>
        <authorList>
            <person name="Goeker M."/>
        </authorList>
    </citation>
    <scope>NUCLEOTIDE SEQUENCE [LARGE SCALE GENOMIC DNA]</scope>
    <source>
        <strain evidence="3 4">DSM 102235</strain>
    </source>
</reference>
<evidence type="ECO:0000259" key="2">
    <source>
        <dbReference type="Pfam" id="PF05598"/>
    </source>
</evidence>
<dbReference type="InterPro" id="IPR008490">
    <property type="entry name" value="Transposase_InsH_N"/>
</dbReference>
<name>A0A7W6DQ90_9RHOB</name>
<protein>
    <recommendedName>
        <fullName evidence="2">Transposase InsH N-terminal domain-containing protein</fullName>
    </recommendedName>
</protein>
<dbReference type="EMBL" id="JACIEJ010000009">
    <property type="protein sequence ID" value="MBB3987220.1"/>
    <property type="molecule type" value="Genomic_DNA"/>
</dbReference>
<accession>A0A7W6DQ90</accession>
<proteinExistence type="predicted"/>